<reference evidence="2" key="1">
    <citation type="submission" date="2021-04" db="EMBL/GenBank/DDBJ databases">
        <authorList>
            <person name="Tunstrom K."/>
        </authorList>
    </citation>
    <scope>NUCLEOTIDE SEQUENCE</scope>
</reference>
<dbReference type="OrthoDB" id="8062432at2759"/>
<gene>
    <name evidence="2" type="ORF">PAPOLLO_LOCUS20467</name>
</gene>
<feature type="region of interest" description="Disordered" evidence="1">
    <location>
        <begin position="97"/>
        <end position="119"/>
    </location>
</feature>
<comment type="caution">
    <text evidence="2">The sequence shown here is derived from an EMBL/GenBank/DDBJ whole genome shotgun (WGS) entry which is preliminary data.</text>
</comment>
<dbReference type="Proteomes" id="UP000691718">
    <property type="component" value="Unassembled WGS sequence"/>
</dbReference>
<dbReference type="EMBL" id="CAJQZP010001271">
    <property type="protein sequence ID" value="CAG5035047.1"/>
    <property type="molecule type" value="Genomic_DNA"/>
</dbReference>
<evidence type="ECO:0000313" key="2">
    <source>
        <dbReference type="EMBL" id="CAG5035047.1"/>
    </source>
</evidence>
<evidence type="ECO:0000256" key="1">
    <source>
        <dbReference type="SAM" id="MobiDB-lite"/>
    </source>
</evidence>
<proteinExistence type="predicted"/>
<feature type="compositionally biased region" description="Polar residues" evidence="1">
    <location>
        <begin position="97"/>
        <end position="106"/>
    </location>
</feature>
<evidence type="ECO:0000313" key="3">
    <source>
        <dbReference type="Proteomes" id="UP000691718"/>
    </source>
</evidence>
<organism evidence="2 3">
    <name type="scientific">Parnassius apollo</name>
    <name type="common">Apollo butterfly</name>
    <name type="synonym">Papilio apollo</name>
    <dbReference type="NCBI Taxonomy" id="110799"/>
    <lineage>
        <taxon>Eukaryota</taxon>
        <taxon>Metazoa</taxon>
        <taxon>Ecdysozoa</taxon>
        <taxon>Arthropoda</taxon>
        <taxon>Hexapoda</taxon>
        <taxon>Insecta</taxon>
        <taxon>Pterygota</taxon>
        <taxon>Neoptera</taxon>
        <taxon>Endopterygota</taxon>
        <taxon>Lepidoptera</taxon>
        <taxon>Glossata</taxon>
        <taxon>Ditrysia</taxon>
        <taxon>Papilionoidea</taxon>
        <taxon>Papilionidae</taxon>
        <taxon>Parnassiinae</taxon>
        <taxon>Parnassini</taxon>
        <taxon>Parnassius</taxon>
        <taxon>Parnassius</taxon>
    </lineage>
</organism>
<keyword evidence="3" id="KW-1185">Reference proteome</keyword>
<sequence length="136" mass="14883">MAKTVKTLHSQDQVNIKAQLFEMINNVEMRLATTPIDRVSDPSTSGSNVRIVSNVMLSPAPTGSNSMFPQSASSNTTMFAAPAMNETLHILPLEPSTVYSRSSTPNERPMMSPPDTSQSILEDKNNVTLGQYLRLK</sequence>
<name>A0A8S3XPP0_PARAO</name>
<accession>A0A8S3XPP0</accession>
<dbReference type="AlphaFoldDB" id="A0A8S3XPP0"/>
<protein>
    <submittedName>
        <fullName evidence="2">(apollo) hypothetical protein</fullName>
    </submittedName>
</protein>